<proteinExistence type="predicted"/>
<dbReference type="STRING" id="1391654.AKJ09_11039"/>
<gene>
    <name evidence="1" type="ORF">AKJ09_11039</name>
</gene>
<dbReference type="PANTHER" id="PTHR37816">
    <property type="entry name" value="YALI0E33011P"/>
    <property type="match status" value="1"/>
</dbReference>
<dbReference type="EMBL" id="CP012333">
    <property type="protein sequence ID" value="AKV04376.1"/>
    <property type="molecule type" value="Genomic_DNA"/>
</dbReference>
<keyword evidence="2" id="KW-1185">Reference proteome</keyword>
<reference evidence="1 2" key="1">
    <citation type="submission" date="2015-08" db="EMBL/GenBank/DDBJ databases">
        <authorList>
            <person name="Babu N.S."/>
            <person name="Beckwith C.J."/>
            <person name="Beseler K.G."/>
            <person name="Brison A."/>
            <person name="Carone J.V."/>
            <person name="Caskin T.P."/>
            <person name="Diamond M."/>
            <person name="Durham M.E."/>
            <person name="Foxe J.M."/>
            <person name="Go M."/>
            <person name="Henderson B.A."/>
            <person name="Jones I.B."/>
            <person name="McGettigan J.A."/>
            <person name="Micheletti S.J."/>
            <person name="Nasrallah M.E."/>
            <person name="Ortiz D."/>
            <person name="Piller C.R."/>
            <person name="Privatt S.R."/>
            <person name="Schneider S.L."/>
            <person name="Sharp S."/>
            <person name="Smith T.C."/>
            <person name="Stanton J.D."/>
            <person name="Ullery H.E."/>
            <person name="Wilson R.J."/>
            <person name="Serrano M.G."/>
            <person name="Buck G."/>
            <person name="Lee V."/>
            <person name="Wang Y."/>
            <person name="Carvalho R."/>
            <person name="Voegtly L."/>
            <person name="Shi R."/>
            <person name="Duckworth R."/>
            <person name="Johnson A."/>
            <person name="Loviza R."/>
            <person name="Walstead R."/>
            <person name="Shah Z."/>
            <person name="Kiflezghi M."/>
            <person name="Wade K."/>
            <person name="Ball S.L."/>
            <person name="Bradley K.W."/>
            <person name="Asai D.J."/>
            <person name="Bowman C.A."/>
            <person name="Russell D.A."/>
            <person name="Pope W.H."/>
            <person name="Jacobs-Sera D."/>
            <person name="Hendrix R.W."/>
            <person name="Hatfull G.F."/>
        </authorList>
    </citation>
    <scope>NUCLEOTIDE SEQUENCE [LARGE SCALE GENOMIC DNA]</scope>
    <source>
        <strain evidence="1 2">DSM 27648</strain>
    </source>
</reference>
<protein>
    <submittedName>
        <fullName evidence="1">Uncharacterized protein</fullName>
    </submittedName>
</protein>
<name>A0A0K1QF29_9BACT</name>
<dbReference type="InterPro" id="IPR052922">
    <property type="entry name" value="Cytidylate_Kinase-2"/>
</dbReference>
<dbReference type="Proteomes" id="UP000064967">
    <property type="component" value="Chromosome"/>
</dbReference>
<evidence type="ECO:0000313" key="1">
    <source>
        <dbReference type="EMBL" id="AKV04376.1"/>
    </source>
</evidence>
<organism evidence="1 2">
    <name type="scientific">Labilithrix luteola</name>
    <dbReference type="NCBI Taxonomy" id="1391654"/>
    <lineage>
        <taxon>Bacteria</taxon>
        <taxon>Pseudomonadati</taxon>
        <taxon>Myxococcota</taxon>
        <taxon>Polyangia</taxon>
        <taxon>Polyangiales</taxon>
        <taxon>Labilitrichaceae</taxon>
        <taxon>Labilithrix</taxon>
    </lineage>
</organism>
<evidence type="ECO:0000313" key="2">
    <source>
        <dbReference type="Proteomes" id="UP000064967"/>
    </source>
</evidence>
<dbReference type="AlphaFoldDB" id="A0A0K1QF29"/>
<sequence>MERELGPLDHWVLSGAVGTWTPTPALRYSLHAFLWLPSELRIERIVRREREQYGDRILPGGDMAEVHAEFIAWTRGYDDGTAEGTNTLPCHEELLRRATNPVLRLSGPIPVEEAVERVLGEIRR</sequence>
<accession>A0A0K1QF29</accession>
<dbReference type="PANTHER" id="PTHR37816:SF2">
    <property type="entry name" value="DNA TOPOLOGY MODULATION PROTEIN FLAR-RELATED PROTEIN"/>
    <property type="match status" value="1"/>
</dbReference>
<dbReference type="KEGG" id="llu:AKJ09_11039"/>